<dbReference type="Proteomes" id="UP001150062">
    <property type="component" value="Unassembled WGS sequence"/>
</dbReference>
<feature type="compositionally biased region" description="Polar residues" evidence="2">
    <location>
        <begin position="338"/>
        <end position="348"/>
    </location>
</feature>
<feature type="compositionally biased region" description="Polar residues" evidence="2">
    <location>
        <begin position="608"/>
        <end position="646"/>
    </location>
</feature>
<feature type="compositionally biased region" description="Low complexity" evidence="2">
    <location>
        <begin position="559"/>
        <end position="589"/>
    </location>
</feature>
<keyword evidence="4" id="KW-1185">Reference proteome</keyword>
<evidence type="ECO:0000256" key="1">
    <source>
        <dbReference type="SAM" id="Coils"/>
    </source>
</evidence>
<protein>
    <submittedName>
        <fullName evidence="3">Adenylate cyclase</fullName>
    </submittedName>
</protein>
<evidence type="ECO:0000256" key="2">
    <source>
        <dbReference type="SAM" id="MobiDB-lite"/>
    </source>
</evidence>
<evidence type="ECO:0000313" key="3">
    <source>
        <dbReference type="EMBL" id="KAJ6253605.1"/>
    </source>
</evidence>
<feature type="region of interest" description="Disordered" evidence="2">
    <location>
        <begin position="559"/>
        <end position="649"/>
    </location>
</feature>
<proteinExistence type="predicted"/>
<name>A0ABQ8Z9T1_9EUKA</name>
<comment type="caution">
    <text evidence="3">The sequence shown here is derived from an EMBL/GenBank/DDBJ whole genome shotgun (WGS) entry which is preliminary data.</text>
</comment>
<feature type="coiled-coil region" evidence="1">
    <location>
        <begin position="204"/>
        <end position="249"/>
    </location>
</feature>
<dbReference type="EMBL" id="JAOAOG010000028">
    <property type="protein sequence ID" value="KAJ6253605.1"/>
    <property type="molecule type" value="Genomic_DNA"/>
</dbReference>
<feature type="compositionally biased region" description="Basic residues" evidence="2">
    <location>
        <begin position="296"/>
        <end position="329"/>
    </location>
</feature>
<evidence type="ECO:0000313" key="4">
    <source>
        <dbReference type="Proteomes" id="UP001150062"/>
    </source>
</evidence>
<keyword evidence="1" id="KW-0175">Coiled coil</keyword>
<feature type="compositionally biased region" description="Low complexity" evidence="2">
    <location>
        <begin position="507"/>
        <end position="533"/>
    </location>
</feature>
<reference evidence="3" key="1">
    <citation type="submission" date="2022-08" db="EMBL/GenBank/DDBJ databases">
        <title>Novel sulfate-reducing endosymbionts in the free-living metamonad Anaeramoeba.</title>
        <authorList>
            <person name="Jerlstrom-Hultqvist J."/>
            <person name="Cepicka I."/>
            <person name="Gallot-Lavallee L."/>
            <person name="Salas-Leiva D."/>
            <person name="Curtis B.A."/>
            <person name="Zahonova K."/>
            <person name="Pipaliya S."/>
            <person name="Dacks J."/>
            <person name="Roger A.J."/>
        </authorList>
    </citation>
    <scope>NUCLEOTIDE SEQUENCE</scope>
    <source>
        <strain evidence="3">Schooner1</strain>
    </source>
</reference>
<sequence>MEKPKINEFNKTLISRTLPTRLYFFELQDRFGQHLYSTFSEEEPFSLPEAQKLFLYVYRKQIPIDKTRFRKWVGLITNIYIQNGIIVYQQSKNKDSLMYTLSPLWKGNFEKMAGTSFSHFWQKNDQTQKSRRTKAIGTLGYMTFVQLKRGFTHRNEIAENTGFNKQRICVVLSIFKGSGIVKGGKEKRGSLIFRKKVVEILPYLSEYNKKAIKLRQQRRELIEKGNLLFQKLQERLNQEKELAVNSQQDVNSFQNKMKIIFKKRELFVTEVDYTPNLTEGQPKKFKKMVITYKQNKKNKTIKTKPKNVKKNKKKIKKEKKIDNKKKKSNNNKNFEISEPTTSDFNFKTQKNKKEHLTNNPNEKDSCKSTNQNPKNGKSIQQSLRSGGIKEVNIAQALLSLSPSPKPNPLTQIMNQTTTMNQKNPESTSLKIQTPEIPDFRKIENPSQSPFFYSISPIPYFPSSISPSGFATSLPNMENINLQGLQTSYFQPSEFWELMMREWKNQQERSQQQTQPQPQQQTQPQSHLKQQQPQFQFQQQKILQSLQQQSLQLKQQQQQQQRNQQLHMRQTQKIKPQQQQQQQQQQPNQKVRNKETQPNQIPLQLKLKTPTQPLERNYSPFQYQQQPLLSRENTQDPKQTTFRSPETSEPIDFMKVKQINKMNTEDFDTNIPQINKEVEAKFIPNFSDKWFND</sequence>
<feature type="region of interest" description="Disordered" evidence="2">
    <location>
        <begin position="503"/>
        <end position="533"/>
    </location>
</feature>
<feature type="compositionally biased region" description="Polar residues" evidence="2">
    <location>
        <begin position="367"/>
        <end position="384"/>
    </location>
</feature>
<accession>A0ABQ8Z9T1</accession>
<feature type="region of interest" description="Disordered" evidence="2">
    <location>
        <begin position="296"/>
        <end position="384"/>
    </location>
</feature>
<organism evidence="3 4">
    <name type="scientific">Anaeramoeba flamelloides</name>
    <dbReference type="NCBI Taxonomy" id="1746091"/>
    <lineage>
        <taxon>Eukaryota</taxon>
        <taxon>Metamonada</taxon>
        <taxon>Anaeramoebidae</taxon>
        <taxon>Anaeramoeba</taxon>
    </lineage>
</organism>
<gene>
    <name evidence="3" type="ORF">M0813_13018</name>
</gene>